<keyword evidence="3" id="KW-0813">Transport</keyword>
<keyword evidence="7 8" id="KW-0472">Membrane</keyword>
<feature type="transmembrane region" description="Helical" evidence="8">
    <location>
        <begin position="302"/>
        <end position="322"/>
    </location>
</feature>
<evidence type="ECO:0000256" key="8">
    <source>
        <dbReference type="SAM" id="Phobius"/>
    </source>
</evidence>
<dbReference type="InterPro" id="IPR000522">
    <property type="entry name" value="ABC_transptr_permease_BtuC"/>
</dbReference>
<evidence type="ECO:0000256" key="3">
    <source>
        <dbReference type="ARBA" id="ARBA00022448"/>
    </source>
</evidence>
<feature type="transmembrane region" description="Helical" evidence="8">
    <location>
        <begin position="275"/>
        <end position="296"/>
    </location>
</feature>
<sequence length="328" mass="36277">MPKTSYKMKLQQALRGRWGLLGLGLLVVFLAYLSLRTGAYDIQAHEEGWQMLWITRFPRTFALMLSGTAMSMSGLVMQLLSQNRFVEPTTTGTIEWAGLGLILCYLLFPSPSLFLRMGFAIMAAFVGTLVFFYFMRNIRLKSGLLVPLIGIMLGAVVSAISTFIGLAFNMTQSLEIWFTGSFASIQQGRYEYLWLIILVTLAIYFLADRLTIAGLGRDVATNLGVDYQKVSLLGTALVALAVGIVASVVGYLPFLGLIVPNTISLFRGDDVRSNLIWVSLLGMALIMACDILSRWLIAPFELPVSVILGTLGSFVFISLLLYQRRHQA</sequence>
<feature type="transmembrane region" description="Helical" evidence="8">
    <location>
        <begin position="192"/>
        <end position="212"/>
    </location>
</feature>
<feature type="transmembrane region" description="Helical" evidence="8">
    <location>
        <begin position="142"/>
        <end position="160"/>
    </location>
</feature>
<accession>A0A0X8FBV3</accession>
<dbReference type="InterPro" id="IPR037294">
    <property type="entry name" value="ABC_BtuC-like"/>
</dbReference>
<dbReference type="SUPFAM" id="SSF81345">
    <property type="entry name" value="ABC transporter involved in vitamin B12 uptake, BtuC"/>
    <property type="match status" value="1"/>
</dbReference>
<dbReference type="KEGG" id="asan:AWM72_06275"/>
<dbReference type="CDD" id="cd06550">
    <property type="entry name" value="TM_ABC_iron-siderophores_like"/>
    <property type="match status" value="1"/>
</dbReference>
<keyword evidence="10" id="KW-1185">Reference proteome</keyword>
<reference evidence="9 10" key="1">
    <citation type="journal article" date="2016" name="Genome Announc.">
        <title>Complete Genome Sequences of Aerococcus christensenii CCUG 28831T, Aerococcus sanguinicola CCUG 43001T, Aerococcus urinae CCUG 36881T, Aerococcus urinaeequi CCUG 28094T, Aerococcus urinaehominis CCUG 42038 BT, and Aerococcus viridans CCUG 4311T.</title>
        <authorList>
            <person name="Carkaci D."/>
            <person name="Dargis R."/>
            <person name="Nielsen X.C."/>
            <person name="Skovgaard O."/>
            <person name="Fuursted K."/>
            <person name="Christensen J.J."/>
        </authorList>
    </citation>
    <scope>NUCLEOTIDE SEQUENCE [LARGE SCALE GENOMIC DNA]</scope>
    <source>
        <strain evidence="9 10">CCUG43001</strain>
    </source>
</reference>
<feature type="transmembrane region" description="Helical" evidence="8">
    <location>
        <begin position="232"/>
        <end position="254"/>
    </location>
</feature>
<proteinExistence type="inferred from homology"/>
<feature type="transmembrane region" description="Helical" evidence="8">
    <location>
        <begin position="92"/>
        <end position="108"/>
    </location>
</feature>
<protein>
    <submittedName>
        <fullName evidence="9">Iron ABC transporter permease</fullName>
    </submittedName>
</protein>
<comment type="similarity">
    <text evidence="2">Belongs to the binding-protein-dependent transport system permease family. FecCD subfamily.</text>
</comment>
<dbReference type="RefSeq" id="WP_067974968.1">
    <property type="nucleotide sequence ID" value="NZ_CP014160.1"/>
</dbReference>
<dbReference type="GO" id="GO:0005886">
    <property type="term" value="C:plasma membrane"/>
    <property type="evidence" value="ECO:0007669"/>
    <property type="project" value="UniProtKB-SubCell"/>
</dbReference>
<evidence type="ECO:0000256" key="7">
    <source>
        <dbReference type="ARBA" id="ARBA00023136"/>
    </source>
</evidence>
<dbReference type="GeneID" id="92903670"/>
<keyword evidence="5 8" id="KW-0812">Transmembrane</keyword>
<dbReference type="Gene3D" id="1.10.3470.10">
    <property type="entry name" value="ABC transporter involved in vitamin B12 uptake, BtuC"/>
    <property type="match status" value="1"/>
</dbReference>
<dbReference type="EMBL" id="CP014160">
    <property type="protein sequence ID" value="AMB94393.1"/>
    <property type="molecule type" value="Genomic_DNA"/>
</dbReference>
<comment type="subcellular location">
    <subcellularLocation>
        <location evidence="1">Cell membrane</location>
        <topology evidence="1">Multi-pass membrane protein</topology>
    </subcellularLocation>
</comment>
<keyword evidence="6 8" id="KW-1133">Transmembrane helix</keyword>
<evidence type="ECO:0000256" key="6">
    <source>
        <dbReference type="ARBA" id="ARBA00022989"/>
    </source>
</evidence>
<evidence type="ECO:0000256" key="2">
    <source>
        <dbReference type="ARBA" id="ARBA00007935"/>
    </source>
</evidence>
<evidence type="ECO:0000313" key="9">
    <source>
        <dbReference type="EMBL" id="AMB94393.1"/>
    </source>
</evidence>
<evidence type="ECO:0000313" key="10">
    <source>
        <dbReference type="Proteomes" id="UP000069912"/>
    </source>
</evidence>
<dbReference type="PANTHER" id="PTHR30472:SF27">
    <property type="entry name" value="PETROBACTIN IMPORT SYSTEM PERMEASE PROTEIN YCLN"/>
    <property type="match status" value="1"/>
</dbReference>
<organism evidence="9 10">
    <name type="scientific">Aerococcus sanguinicola</name>
    <dbReference type="NCBI Taxonomy" id="119206"/>
    <lineage>
        <taxon>Bacteria</taxon>
        <taxon>Bacillati</taxon>
        <taxon>Bacillota</taxon>
        <taxon>Bacilli</taxon>
        <taxon>Lactobacillales</taxon>
        <taxon>Aerococcaceae</taxon>
        <taxon>Aerococcus</taxon>
    </lineage>
</organism>
<evidence type="ECO:0000256" key="4">
    <source>
        <dbReference type="ARBA" id="ARBA00022475"/>
    </source>
</evidence>
<reference evidence="10" key="2">
    <citation type="submission" date="2016-01" db="EMBL/GenBank/DDBJ databases">
        <title>Six Aerococcus type strain genome sequencing and assembly using PacBio and Illumina Hiseq.</title>
        <authorList>
            <person name="Carkaci D."/>
            <person name="Dargis R."/>
            <person name="Nielsen X.C."/>
            <person name="Skovgaard O."/>
            <person name="Fuursted K."/>
            <person name="Christensen J.J."/>
        </authorList>
    </citation>
    <scope>NUCLEOTIDE SEQUENCE [LARGE SCALE GENOMIC DNA]</scope>
    <source>
        <strain evidence="10">CCUG43001</strain>
    </source>
</reference>
<keyword evidence="4" id="KW-1003">Cell membrane</keyword>
<evidence type="ECO:0000256" key="5">
    <source>
        <dbReference type="ARBA" id="ARBA00022692"/>
    </source>
</evidence>
<dbReference type="Pfam" id="PF01032">
    <property type="entry name" value="FecCD"/>
    <property type="match status" value="1"/>
</dbReference>
<dbReference type="GO" id="GO:0022857">
    <property type="term" value="F:transmembrane transporter activity"/>
    <property type="evidence" value="ECO:0007669"/>
    <property type="project" value="InterPro"/>
</dbReference>
<dbReference type="AlphaFoldDB" id="A0A0X8FBV3"/>
<dbReference type="Proteomes" id="UP000069912">
    <property type="component" value="Chromosome"/>
</dbReference>
<dbReference type="GO" id="GO:0033214">
    <property type="term" value="P:siderophore-iron import into cell"/>
    <property type="evidence" value="ECO:0007669"/>
    <property type="project" value="TreeGrafter"/>
</dbReference>
<feature type="transmembrane region" description="Helical" evidence="8">
    <location>
        <begin position="114"/>
        <end position="135"/>
    </location>
</feature>
<evidence type="ECO:0000256" key="1">
    <source>
        <dbReference type="ARBA" id="ARBA00004651"/>
    </source>
</evidence>
<dbReference type="PANTHER" id="PTHR30472">
    <property type="entry name" value="FERRIC ENTEROBACTIN TRANSPORT SYSTEM PERMEASE PROTEIN"/>
    <property type="match status" value="1"/>
</dbReference>
<name>A0A0X8FBV3_9LACT</name>
<gene>
    <name evidence="9" type="ORF">AWM72_06275</name>
</gene>